<name>A0A8J3RNK0_9ACTN</name>
<gene>
    <name evidence="2" type="ORF">Plo01_34660</name>
</gene>
<comment type="caution">
    <text evidence="2">The sequence shown here is derived from an EMBL/GenBank/DDBJ whole genome shotgun (WGS) entry which is preliminary data.</text>
</comment>
<evidence type="ECO:0000259" key="1">
    <source>
        <dbReference type="Pfam" id="PF12680"/>
    </source>
</evidence>
<organism evidence="2 3">
    <name type="scientific">Planobispora longispora</name>
    <dbReference type="NCBI Taxonomy" id="28887"/>
    <lineage>
        <taxon>Bacteria</taxon>
        <taxon>Bacillati</taxon>
        <taxon>Actinomycetota</taxon>
        <taxon>Actinomycetes</taxon>
        <taxon>Streptosporangiales</taxon>
        <taxon>Streptosporangiaceae</taxon>
        <taxon>Planobispora</taxon>
    </lineage>
</organism>
<keyword evidence="3" id="KW-1185">Reference proteome</keyword>
<dbReference type="Gene3D" id="3.10.450.50">
    <property type="match status" value="1"/>
</dbReference>
<dbReference type="RefSeq" id="WP_203891589.1">
    <property type="nucleotide sequence ID" value="NZ_BOOH01000023.1"/>
</dbReference>
<dbReference type="Proteomes" id="UP000616724">
    <property type="component" value="Unassembled WGS sequence"/>
</dbReference>
<protein>
    <recommendedName>
        <fullName evidence="1">SnoaL-like domain-containing protein</fullName>
    </recommendedName>
</protein>
<dbReference type="SUPFAM" id="SSF54427">
    <property type="entry name" value="NTF2-like"/>
    <property type="match status" value="1"/>
</dbReference>
<accession>A0A8J3RNK0</accession>
<dbReference type="InterPro" id="IPR032710">
    <property type="entry name" value="NTF2-like_dom_sf"/>
</dbReference>
<dbReference type="AlphaFoldDB" id="A0A8J3RNK0"/>
<dbReference type="EMBL" id="BOOH01000023">
    <property type="protein sequence ID" value="GIH77037.1"/>
    <property type="molecule type" value="Genomic_DNA"/>
</dbReference>
<proteinExistence type="predicted"/>
<dbReference type="PANTHER" id="PTHR41252:SF1">
    <property type="entry name" value="BLR2505 PROTEIN"/>
    <property type="match status" value="1"/>
</dbReference>
<reference evidence="2 3" key="1">
    <citation type="submission" date="2021-01" db="EMBL/GenBank/DDBJ databases">
        <title>Whole genome shotgun sequence of Planobispora longispora NBRC 13918.</title>
        <authorList>
            <person name="Komaki H."/>
            <person name="Tamura T."/>
        </authorList>
    </citation>
    <scope>NUCLEOTIDE SEQUENCE [LARGE SCALE GENOMIC DNA]</scope>
    <source>
        <strain evidence="2 3">NBRC 13918</strain>
    </source>
</reference>
<feature type="domain" description="SnoaL-like" evidence="1">
    <location>
        <begin position="4"/>
        <end position="112"/>
    </location>
</feature>
<sequence>MNAVERLYKGFAASDPEEIAAALHPDFVGVVSAGMPLGVGGTHQGVEAIFRDCWGVVFRKLDTCPRPEEELWIGPDRVVVLGHYRGAARETGRPHEAAFAHDLHLRDGLVVKLVQITDTARWAEALS</sequence>
<dbReference type="Pfam" id="PF12680">
    <property type="entry name" value="SnoaL_2"/>
    <property type="match status" value="1"/>
</dbReference>
<dbReference type="InterPro" id="IPR037401">
    <property type="entry name" value="SnoaL-like"/>
</dbReference>
<evidence type="ECO:0000313" key="2">
    <source>
        <dbReference type="EMBL" id="GIH77037.1"/>
    </source>
</evidence>
<evidence type="ECO:0000313" key="3">
    <source>
        <dbReference type="Proteomes" id="UP000616724"/>
    </source>
</evidence>
<dbReference type="PANTHER" id="PTHR41252">
    <property type="entry name" value="BLR2505 PROTEIN"/>
    <property type="match status" value="1"/>
</dbReference>